<name>A0ABS6P3U4_9PSED</name>
<evidence type="ECO:0000313" key="2">
    <source>
        <dbReference type="Proteomes" id="UP001048976"/>
    </source>
</evidence>
<comment type="caution">
    <text evidence="1">The sequence shown here is derived from an EMBL/GenBank/DDBJ whole genome shotgun (WGS) entry which is preliminary data.</text>
</comment>
<evidence type="ECO:0000313" key="1">
    <source>
        <dbReference type="EMBL" id="MBV4455138.1"/>
    </source>
</evidence>
<dbReference type="RefSeq" id="WP_169378910.1">
    <property type="nucleotide sequence ID" value="NZ_JAHSTY010000002.1"/>
</dbReference>
<keyword evidence="2" id="KW-1185">Reference proteome</keyword>
<reference evidence="1" key="1">
    <citation type="submission" date="2021-06" db="EMBL/GenBank/DDBJ databases">
        <title>Updating the genus Pseudomonas: Description of 43 new species and partition of the Pseudomonas putida group.</title>
        <authorList>
            <person name="Girard L."/>
            <person name="Lood C."/>
            <person name="Vandamme P."/>
            <person name="Rokni-Zadeh H."/>
            <person name="Van Noort V."/>
            <person name="Hofte M."/>
            <person name="Lavigne R."/>
            <person name="De Mot R."/>
        </authorList>
    </citation>
    <scope>NUCLEOTIDE SEQUENCE</scope>
    <source>
        <strain evidence="1">SWRI103</strain>
    </source>
</reference>
<sequence length="456" mass="51292">MKALPISMFELLALALPWGLSFVDHYPYEGCAEEEGWISDDGATWGVVCYSPEANTYSSLVVRRRIDLVWTVIYGVGGFALFEEAKAQITSRLEEGRALEPLPPSTPRRQHLFAGASEDAGSLFRLLRRKSKAQTAWVLGHLYLSMPKPDQNFVTDFRSSNSHTRLWELLLLASFREQGCFVSQDHPSPDFHIRRRSGDGAWIEAVTANPPDADRYDHVDSPLAPIPNDPRDRCMGGAAVRFHKTLRSKIDRRYDQYSHVQGQPFAIALADFHAPGSMMWSREALITYLYGEYAEVQNLDGVQAAVSVAVQALLDNEGTPAGLFRSGENDGLSAIVFSNGCTIAKFGRVMQTMSGIDYGFTRTRVGMIFDRTPGVLEGIPFCLDVSSREYQGLWPQRYEPWSAELEVFHNPFATYPFPKNVLPEAQHWFRRDGSIVCEAFYETSVLWSETHVTNKN</sequence>
<accession>A0ABS6P3U4</accession>
<dbReference type="EMBL" id="JAHSTY010000002">
    <property type="protein sequence ID" value="MBV4455138.1"/>
    <property type="molecule type" value="Genomic_DNA"/>
</dbReference>
<protein>
    <submittedName>
        <fullName evidence="1">Uncharacterized protein</fullName>
    </submittedName>
</protein>
<organism evidence="1 2">
    <name type="scientific">Pseudomonas azadiae</name>
    <dbReference type="NCBI Taxonomy" id="2843612"/>
    <lineage>
        <taxon>Bacteria</taxon>
        <taxon>Pseudomonadati</taxon>
        <taxon>Pseudomonadota</taxon>
        <taxon>Gammaproteobacteria</taxon>
        <taxon>Pseudomonadales</taxon>
        <taxon>Pseudomonadaceae</taxon>
        <taxon>Pseudomonas</taxon>
    </lineage>
</organism>
<gene>
    <name evidence="1" type="ORF">KVG91_21380</name>
</gene>
<proteinExistence type="predicted"/>
<dbReference type="Proteomes" id="UP001048976">
    <property type="component" value="Unassembled WGS sequence"/>
</dbReference>